<sequence>MGYSLFKLPFKGCRTLTHDGCAGPRIISSKHVALPTDSASPRSRCNCQGLKPGPSSLPRRVRLKRLWTPSSTP</sequence>
<name>A0A0A8Z2C7_ARUDO</name>
<protein>
    <submittedName>
        <fullName evidence="1">Uncharacterized protein</fullName>
    </submittedName>
</protein>
<dbReference type="EMBL" id="GBRH01266990">
    <property type="protein sequence ID" value="JAD30905.1"/>
    <property type="molecule type" value="Transcribed_RNA"/>
</dbReference>
<reference evidence="1" key="2">
    <citation type="journal article" date="2015" name="Data Brief">
        <title>Shoot transcriptome of the giant reed, Arundo donax.</title>
        <authorList>
            <person name="Barrero R.A."/>
            <person name="Guerrero F.D."/>
            <person name="Moolhuijzen P."/>
            <person name="Goolsby J.A."/>
            <person name="Tidwell J."/>
            <person name="Bellgard S.E."/>
            <person name="Bellgard M.I."/>
        </authorList>
    </citation>
    <scope>NUCLEOTIDE SEQUENCE</scope>
    <source>
        <tissue evidence="1">Shoot tissue taken approximately 20 cm above the soil surface</tissue>
    </source>
</reference>
<dbReference type="AlphaFoldDB" id="A0A0A8Z2C7"/>
<reference evidence="1" key="1">
    <citation type="submission" date="2014-09" db="EMBL/GenBank/DDBJ databases">
        <authorList>
            <person name="Magalhaes I.L.F."/>
            <person name="Oliveira U."/>
            <person name="Santos F.R."/>
            <person name="Vidigal T.H.D.A."/>
            <person name="Brescovit A.D."/>
            <person name="Santos A.J."/>
        </authorList>
    </citation>
    <scope>NUCLEOTIDE SEQUENCE</scope>
    <source>
        <tissue evidence="1">Shoot tissue taken approximately 20 cm above the soil surface</tissue>
    </source>
</reference>
<evidence type="ECO:0000313" key="1">
    <source>
        <dbReference type="EMBL" id="JAD30905.1"/>
    </source>
</evidence>
<proteinExistence type="predicted"/>
<accession>A0A0A8Z2C7</accession>
<organism evidence="1">
    <name type="scientific">Arundo donax</name>
    <name type="common">Giant reed</name>
    <name type="synonym">Donax arundinaceus</name>
    <dbReference type="NCBI Taxonomy" id="35708"/>
    <lineage>
        <taxon>Eukaryota</taxon>
        <taxon>Viridiplantae</taxon>
        <taxon>Streptophyta</taxon>
        <taxon>Embryophyta</taxon>
        <taxon>Tracheophyta</taxon>
        <taxon>Spermatophyta</taxon>
        <taxon>Magnoliopsida</taxon>
        <taxon>Liliopsida</taxon>
        <taxon>Poales</taxon>
        <taxon>Poaceae</taxon>
        <taxon>PACMAD clade</taxon>
        <taxon>Arundinoideae</taxon>
        <taxon>Arundineae</taxon>
        <taxon>Arundo</taxon>
    </lineage>
</organism>